<organism evidence="1">
    <name type="scientific">Cacopsylla melanoneura</name>
    <dbReference type="NCBI Taxonomy" id="428564"/>
    <lineage>
        <taxon>Eukaryota</taxon>
        <taxon>Metazoa</taxon>
        <taxon>Ecdysozoa</taxon>
        <taxon>Arthropoda</taxon>
        <taxon>Hexapoda</taxon>
        <taxon>Insecta</taxon>
        <taxon>Pterygota</taxon>
        <taxon>Neoptera</taxon>
        <taxon>Paraneoptera</taxon>
        <taxon>Hemiptera</taxon>
        <taxon>Sternorrhyncha</taxon>
        <taxon>Psylloidea</taxon>
        <taxon>Psyllidae</taxon>
        <taxon>Psyllinae</taxon>
        <taxon>Cacopsylla</taxon>
    </lineage>
</organism>
<protein>
    <submittedName>
        <fullName evidence="1">Uncharacterized protein</fullName>
    </submittedName>
</protein>
<dbReference type="EMBL" id="HBUF01095060">
    <property type="protein sequence ID" value="CAG6636652.1"/>
    <property type="molecule type" value="Transcribed_RNA"/>
</dbReference>
<dbReference type="EMBL" id="HBUF01611838">
    <property type="protein sequence ID" value="CAG6778894.1"/>
    <property type="molecule type" value="Transcribed_RNA"/>
</dbReference>
<reference evidence="1" key="1">
    <citation type="submission" date="2021-05" db="EMBL/GenBank/DDBJ databases">
        <authorList>
            <person name="Alioto T."/>
            <person name="Alioto T."/>
            <person name="Gomez Garrido J."/>
        </authorList>
    </citation>
    <scope>NUCLEOTIDE SEQUENCE</scope>
</reference>
<sequence>MDQNMIPTLENQWATSHPMAAPVEQYMMMMVQNVGYAAIKKPMGSSKNVRTPVNLRNKPMSLEHRKFMDQESCRALNETNLDIEETKNLSHLVRKENIKERK</sequence>
<evidence type="ECO:0000313" key="1">
    <source>
        <dbReference type="EMBL" id="CAG6636648.1"/>
    </source>
</evidence>
<proteinExistence type="predicted"/>
<dbReference type="AlphaFoldDB" id="A0A8D8VW23"/>
<dbReference type="EMBL" id="HBUF01095059">
    <property type="protein sequence ID" value="CAG6636648.1"/>
    <property type="molecule type" value="Transcribed_RNA"/>
</dbReference>
<accession>A0A8D8VW23</accession>
<dbReference type="EMBL" id="HBUF01611839">
    <property type="protein sequence ID" value="CAG6778898.1"/>
    <property type="molecule type" value="Transcribed_RNA"/>
</dbReference>
<dbReference type="EMBL" id="HBUF01425999">
    <property type="protein sequence ID" value="CAG6741395.1"/>
    <property type="molecule type" value="Transcribed_RNA"/>
</dbReference>
<dbReference type="EMBL" id="HBUF01426000">
    <property type="protein sequence ID" value="CAG6741399.1"/>
    <property type="molecule type" value="Transcribed_RNA"/>
</dbReference>
<name>A0A8D8VW23_9HEMI</name>